<evidence type="ECO:0000256" key="12">
    <source>
        <dbReference type="ARBA" id="ARBA00023136"/>
    </source>
</evidence>
<evidence type="ECO:0000256" key="15">
    <source>
        <dbReference type="ARBA" id="ARBA00052254"/>
    </source>
</evidence>
<keyword evidence="11" id="KW-0443">Lipid metabolism</keyword>
<evidence type="ECO:0000313" key="21">
    <source>
        <dbReference type="EMBL" id="ORY05970.1"/>
    </source>
</evidence>
<evidence type="ECO:0000256" key="18">
    <source>
        <dbReference type="ARBA" id="ARBA00077841"/>
    </source>
</evidence>
<evidence type="ECO:0000256" key="7">
    <source>
        <dbReference type="ARBA" id="ARBA00022955"/>
    </source>
</evidence>
<accession>A0A1Y1Z6V0</accession>
<dbReference type="GO" id="GO:0006696">
    <property type="term" value="P:ergosterol biosynthetic process"/>
    <property type="evidence" value="ECO:0007669"/>
    <property type="project" value="TreeGrafter"/>
</dbReference>
<evidence type="ECO:0000313" key="22">
    <source>
        <dbReference type="Proteomes" id="UP000193498"/>
    </source>
</evidence>
<evidence type="ECO:0000256" key="16">
    <source>
        <dbReference type="ARBA" id="ARBA00060638"/>
    </source>
</evidence>
<feature type="transmembrane region" description="Helical" evidence="20">
    <location>
        <begin position="224"/>
        <end position="245"/>
    </location>
</feature>
<keyword evidence="9" id="KW-0560">Oxidoreductase</keyword>
<dbReference type="GO" id="GO:0050613">
    <property type="term" value="F:Delta14-sterol reductase activity"/>
    <property type="evidence" value="ECO:0007669"/>
    <property type="project" value="UniProtKB-EC"/>
</dbReference>
<evidence type="ECO:0000256" key="5">
    <source>
        <dbReference type="ARBA" id="ARBA00022692"/>
    </source>
</evidence>
<keyword evidence="4" id="KW-0444">Lipid biosynthesis</keyword>
<protein>
    <recommendedName>
        <fullName evidence="17">Delta(14)-sterol reductase ERG24</fullName>
        <ecNumber evidence="3">1.3.1.70</ecNumber>
    </recommendedName>
    <alternativeName>
        <fullName evidence="19">C-14 sterol reductase ERG24</fullName>
    </alternativeName>
    <alternativeName>
        <fullName evidence="18">Sterol C14-reductase ERG24</fullName>
    </alternativeName>
</protein>
<dbReference type="EMBL" id="MCFE01000020">
    <property type="protein sequence ID" value="ORY05970.1"/>
    <property type="molecule type" value="Genomic_DNA"/>
</dbReference>
<feature type="transmembrane region" description="Helical" evidence="20">
    <location>
        <begin position="111"/>
        <end position="130"/>
    </location>
</feature>
<dbReference type="STRING" id="1314790.A0A1Y1Z6V0"/>
<evidence type="ECO:0000256" key="9">
    <source>
        <dbReference type="ARBA" id="ARBA00023002"/>
    </source>
</evidence>
<dbReference type="PROSITE" id="PS01017">
    <property type="entry name" value="STEROL_REDUCT_1"/>
    <property type="match status" value="1"/>
</dbReference>
<dbReference type="FunFam" id="1.20.120.1630:FF:000009">
    <property type="entry name" value="C-14 sterol reductase"/>
    <property type="match status" value="1"/>
</dbReference>
<keyword evidence="13" id="KW-1207">Sterol metabolism</keyword>
<keyword evidence="5 20" id="KW-0812">Transmembrane</keyword>
<evidence type="ECO:0000256" key="14">
    <source>
        <dbReference type="ARBA" id="ARBA00023221"/>
    </source>
</evidence>
<evidence type="ECO:0000256" key="19">
    <source>
        <dbReference type="ARBA" id="ARBA00083315"/>
    </source>
</evidence>
<feature type="transmembrane region" description="Helical" evidence="20">
    <location>
        <begin position="366"/>
        <end position="395"/>
    </location>
</feature>
<name>A0A1Y1Z6V0_9FUNG</name>
<evidence type="ECO:0000256" key="3">
    <source>
        <dbReference type="ARBA" id="ARBA00012413"/>
    </source>
</evidence>
<keyword evidence="8 20" id="KW-1133">Transmembrane helix</keyword>
<keyword evidence="12 20" id="KW-0472">Membrane</keyword>
<keyword evidence="10" id="KW-0756">Sterol biosynthesis</keyword>
<evidence type="ECO:0000256" key="20">
    <source>
        <dbReference type="SAM" id="Phobius"/>
    </source>
</evidence>
<sequence>MYTYTKLNPKSTTFEFMGPPGAILIITLCNVLVYFLYLVCNEDGCPPNWLWNFSPPNFLAYANKLTFFEYSTLFVYLGWIAYLAILYFVIPCEEREGTRLRNGQTLKYKINAFKSLLVTLFLVILTLFVYGPAPFVFISDHFLSLITAAVIISTTQAFYLYFSSFADGKLLALGGNSGNVIYDFFIGRELNPRIGPLDLKYFCELRPGLIGWIMLNFSMTVKQYVTYGKVTDSMLLVLLLEGYYVTESLYNEAKVLTTMDITTDGFGWMLSFGDLTLVPFTYTLQARYLATHPIEIGVFWSSLIVGTKLLGYYIFRSANNEKNEFRKNPNSPKVKHLKYMETETGSKLIISGWWGMSRHINYFGDWLMSLAWCLPTGFNTIFTYYYAIFFAVLLFHRSLRDEHKCKLKYKKDWDRYCEIVPYKIIPYIY</sequence>
<dbReference type="InterPro" id="IPR001171">
    <property type="entry name" value="ERG24_DHCR-like"/>
</dbReference>
<dbReference type="InterPro" id="IPR018083">
    <property type="entry name" value="Sterol_reductase_CS"/>
</dbReference>
<feature type="transmembrane region" description="Helical" evidence="20">
    <location>
        <begin position="142"/>
        <end position="162"/>
    </location>
</feature>
<keyword evidence="14" id="KW-0753">Steroid metabolism</keyword>
<evidence type="ECO:0000256" key="2">
    <source>
        <dbReference type="ARBA" id="ARBA00005402"/>
    </source>
</evidence>
<dbReference type="Proteomes" id="UP000193498">
    <property type="component" value="Unassembled WGS sequence"/>
</dbReference>
<evidence type="ECO:0000256" key="10">
    <source>
        <dbReference type="ARBA" id="ARBA00023011"/>
    </source>
</evidence>
<feature type="transmembrane region" description="Helical" evidence="20">
    <location>
        <begin position="21"/>
        <end position="39"/>
    </location>
</feature>
<dbReference type="OrthoDB" id="10262235at2759"/>
<evidence type="ECO:0000256" key="1">
    <source>
        <dbReference type="ARBA" id="ARBA00004141"/>
    </source>
</evidence>
<dbReference type="InParanoid" id="A0A1Y1Z6V0"/>
<comment type="pathway">
    <text evidence="16">Steroid biosynthesis; zymosterol biosynthesis; zymosterol from lanosterol: step 2/6.</text>
</comment>
<organism evidence="21 22">
    <name type="scientific">Basidiobolus meristosporus CBS 931.73</name>
    <dbReference type="NCBI Taxonomy" id="1314790"/>
    <lineage>
        <taxon>Eukaryota</taxon>
        <taxon>Fungi</taxon>
        <taxon>Fungi incertae sedis</taxon>
        <taxon>Zoopagomycota</taxon>
        <taxon>Entomophthoromycotina</taxon>
        <taxon>Basidiobolomycetes</taxon>
        <taxon>Basidiobolales</taxon>
        <taxon>Basidiobolaceae</taxon>
        <taxon>Basidiobolus</taxon>
    </lineage>
</organism>
<dbReference type="PANTHER" id="PTHR21257">
    <property type="entry name" value="DELTA(14)-STEROL REDUCTASE"/>
    <property type="match status" value="1"/>
</dbReference>
<dbReference type="PANTHER" id="PTHR21257:SF52">
    <property type="entry name" value="DELTA(14)-STEROL REDUCTASE TM7SF2"/>
    <property type="match status" value="1"/>
</dbReference>
<dbReference type="GO" id="GO:0005789">
    <property type="term" value="C:endoplasmic reticulum membrane"/>
    <property type="evidence" value="ECO:0007669"/>
    <property type="project" value="TreeGrafter"/>
</dbReference>
<evidence type="ECO:0000256" key="11">
    <source>
        <dbReference type="ARBA" id="ARBA00023098"/>
    </source>
</evidence>
<comment type="caution">
    <text evidence="21">The sequence shown here is derived from an EMBL/GenBank/DDBJ whole genome shotgun (WGS) entry which is preliminary data.</text>
</comment>
<evidence type="ECO:0000256" key="4">
    <source>
        <dbReference type="ARBA" id="ARBA00022516"/>
    </source>
</evidence>
<keyword evidence="6" id="KW-0521">NADP</keyword>
<comment type="similarity">
    <text evidence="2">Belongs to the ERG4/ERG24 family.</text>
</comment>
<feature type="transmembrane region" description="Helical" evidence="20">
    <location>
        <begin position="265"/>
        <end position="284"/>
    </location>
</feature>
<reference evidence="21 22" key="1">
    <citation type="submission" date="2016-07" db="EMBL/GenBank/DDBJ databases">
        <title>Pervasive Adenine N6-methylation of Active Genes in Fungi.</title>
        <authorList>
            <consortium name="DOE Joint Genome Institute"/>
            <person name="Mondo S.J."/>
            <person name="Dannebaum R.O."/>
            <person name="Kuo R.C."/>
            <person name="Labutti K."/>
            <person name="Haridas S."/>
            <person name="Kuo A."/>
            <person name="Salamov A."/>
            <person name="Ahrendt S.R."/>
            <person name="Lipzen A."/>
            <person name="Sullivan W."/>
            <person name="Andreopoulos W.B."/>
            <person name="Clum A."/>
            <person name="Lindquist E."/>
            <person name="Daum C."/>
            <person name="Ramamoorthy G.K."/>
            <person name="Gryganskyi A."/>
            <person name="Culley D."/>
            <person name="Magnuson J.K."/>
            <person name="James T.Y."/>
            <person name="O'Malley M.A."/>
            <person name="Stajich J.E."/>
            <person name="Spatafora J.W."/>
            <person name="Visel A."/>
            <person name="Grigoriev I.V."/>
        </authorList>
    </citation>
    <scope>NUCLEOTIDE SEQUENCE [LARGE SCALE GENOMIC DNA]</scope>
    <source>
        <strain evidence="21 22">CBS 931.73</strain>
    </source>
</reference>
<keyword evidence="22" id="KW-1185">Reference proteome</keyword>
<dbReference type="EC" id="1.3.1.70" evidence="3"/>
<dbReference type="PROSITE" id="PS01018">
    <property type="entry name" value="STEROL_REDUCT_2"/>
    <property type="match status" value="1"/>
</dbReference>
<evidence type="ECO:0000256" key="8">
    <source>
        <dbReference type="ARBA" id="ARBA00022989"/>
    </source>
</evidence>
<comment type="subcellular location">
    <subcellularLocation>
        <location evidence="1">Membrane</location>
        <topology evidence="1">Multi-pass membrane protein</topology>
    </subcellularLocation>
</comment>
<dbReference type="Gene3D" id="1.20.120.1630">
    <property type="match status" value="1"/>
</dbReference>
<feature type="transmembrane region" description="Helical" evidence="20">
    <location>
        <begin position="73"/>
        <end position="90"/>
    </location>
</feature>
<dbReference type="Pfam" id="PF01222">
    <property type="entry name" value="ERG4_ERG24"/>
    <property type="match status" value="1"/>
</dbReference>
<gene>
    <name evidence="21" type="ORF">K493DRAFT_203800</name>
</gene>
<dbReference type="FunCoup" id="A0A1Y1Z6V0">
    <property type="interactions" value="254"/>
</dbReference>
<evidence type="ECO:0000256" key="13">
    <source>
        <dbReference type="ARBA" id="ARBA00023166"/>
    </source>
</evidence>
<keyword evidence="7" id="KW-0752">Steroid biosynthesis</keyword>
<evidence type="ECO:0000256" key="6">
    <source>
        <dbReference type="ARBA" id="ARBA00022857"/>
    </source>
</evidence>
<feature type="transmembrane region" description="Helical" evidence="20">
    <location>
        <begin position="296"/>
        <end position="315"/>
    </location>
</feature>
<comment type="catalytic activity">
    <reaction evidence="15">
        <text>4,4-dimethyl-5alpha-cholesta-8,24-dien-3beta-ol + NADP(+) = 4,4-dimethyl-5alpha-cholesta-8,14,24-trien-3beta-ol + NADPH + H(+)</text>
        <dbReference type="Rhea" id="RHEA:18561"/>
        <dbReference type="ChEBI" id="CHEBI:15378"/>
        <dbReference type="ChEBI" id="CHEBI:17813"/>
        <dbReference type="ChEBI" id="CHEBI:18364"/>
        <dbReference type="ChEBI" id="CHEBI:57783"/>
        <dbReference type="ChEBI" id="CHEBI:58349"/>
        <dbReference type="EC" id="1.3.1.70"/>
    </reaction>
    <physiologicalReaction direction="right-to-left" evidence="15">
        <dbReference type="Rhea" id="RHEA:18563"/>
    </physiologicalReaction>
</comment>
<evidence type="ECO:0000256" key="17">
    <source>
        <dbReference type="ARBA" id="ARBA00074394"/>
    </source>
</evidence>
<dbReference type="AlphaFoldDB" id="A0A1Y1Z6V0"/>
<proteinExistence type="inferred from homology"/>